<keyword evidence="6" id="KW-1185">Reference proteome</keyword>
<evidence type="ECO:0000313" key="6">
    <source>
        <dbReference type="Proteomes" id="UP001497482"/>
    </source>
</evidence>
<dbReference type="InterPro" id="IPR051075">
    <property type="entry name" value="SCF_subunit_WD-repeat"/>
</dbReference>
<dbReference type="SUPFAM" id="SSF81383">
    <property type="entry name" value="F-box domain"/>
    <property type="match status" value="1"/>
</dbReference>
<feature type="compositionally biased region" description="Polar residues" evidence="3">
    <location>
        <begin position="615"/>
        <end position="629"/>
    </location>
</feature>
<protein>
    <recommendedName>
        <fullName evidence="4">F-box domain-containing protein</fullName>
    </recommendedName>
</protein>
<feature type="region of interest" description="Disordered" evidence="3">
    <location>
        <begin position="569"/>
        <end position="629"/>
    </location>
</feature>
<gene>
    <name evidence="5" type="ORF">KC01_LOCUS28103</name>
</gene>
<dbReference type="Proteomes" id="UP001497482">
    <property type="component" value="Chromosome 23"/>
</dbReference>
<dbReference type="SUPFAM" id="SSF50978">
    <property type="entry name" value="WD40 repeat-like"/>
    <property type="match status" value="1"/>
</dbReference>
<evidence type="ECO:0000313" key="5">
    <source>
        <dbReference type="EMBL" id="CAL1599918.1"/>
    </source>
</evidence>
<accession>A0AAV2LFK4</accession>
<evidence type="ECO:0000256" key="1">
    <source>
        <dbReference type="ARBA" id="ARBA00022574"/>
    </source>
</evidence>
<keyword evidence="2" id="KW-0677">Repeat</keyword>
<evidence type="ECO:0000259" key="4">
    <source>
        <dbReference type="PROSITE" id="PS50181"/>
    </source>
</evidence>
<dbReference type="SMART" id="SM00320">
    <property type="entry name" value="WD40"/>
    <property type="match status" value="4"/>
</dbReference>
<dbReference type="PANTHER" id="PTHR19872">
    <property type="entry name" value="UBIQUITIN LIGASE SPECIFICITY FACTOR/HREP PROTEIN"/>
    <property type="match status" value="1"/>
</dbReference>
<reference evidence="5 6" key="1">
    <citation type="submission" date="2024-04" db="EMBL/GenBank/DDBJ databases">
        <authorList>
            <person name="Waldvogel A.-M."/>
            <person name="Schoenle A."/>
        </authorList>
    </citation>
    <scope>NUCLEOTIDE SEQUENCE [LARGE SCALE GENOMIC DNA]</scope>
</reference>
<proteinExistence type="predicted"/>
<dbReference type="EMBL" id="OZ035845">
    <property type="protein sequence ID" value="CAL1599918.1"/>
    <property type="molecule type" value="Genomic_DNA"/>
</dbReference>
<keyword evidence="1" id="KW-0853">WD repeat</keyword>
<dbReference type="Gene3D" id="2.130.10.10">
    <property type="entry name" value="YVTN repeat-like/Quinoprotein amine dehydrogenase"/>
    <property type="match status" value="2"/>
</dbReference>
<dbReference type="Gene3D" id="1.20.1280.50">
    <property type="match status" value="1"/>
</dbReference>
<dbReference type="InterPro" id="IPR036047">
    <property type="entry name" value="F-box-like_dom_sf"/>
</dbReference>
<dbReference type="InterPro" id="IPR015943">
    <property type="entry name" value="WD40/YVTN_repeat-like_dom_sf"/>
</dbReference>
<dbReference type="InterPro" id="IPR036322">
    <property type="entry name" value="WD40_repeat_dom_sf"/>
</dbReference>
<sequence>MKSHYLCRLLLCCDNDLLRALANLTHVLLVRQKRGLLTFEGCNNNNTLDEPAIMVVPGSSKSYSGISLYKDFISALPVNLAKRILSFLDESCLTICCEVSHQWHLLAKETLTETEFRKRVNKKIAMLIKRKPTANSSPTYANIIKVQVLVSADGSGAKEEHKLVEMEERNIYCGGFFTKDIIDKHDCHRVIDHNGNKLMAVSSKNGMVQLLYVSATPKVISVLKESVVQIRALRLCEDKDMVIAGCVDAIIRCWNLTSQSCVMVLSGHAAAVNCLDVCGDTLVSGARDCTQYNFRHKGTVECVKIQTRVYSGCNKGQVKVWDLETAAEIKVISGHLCSVRCLFLDEWHLLTGDVKGVVKAWSSHCDASVDCIRTFKHPKEVTSLTLSYLRVVTACMDGKIRIFNFLTGDCIKVIVAVNSPNVLLSVHFHHNSFVVNTALNVKSFLFGEVVWDYEDKKQVQNKDGLISNIPKLPASAPVKNLSSSNEKALRRKALSCLTSATEIGLTEEQRDSIKVALSEKATSARIKRRGPHHPLNTDCIMLKLNAAQKARTTDEAAINMELNARLRDDWSAPPVTPAPLPKTAAMSPKSPPKREVSTAPGRIMRPQPPLGKRPSLSTKTQQLQRNCSK</sequence>
<dbReference type="InterPro" id="IPR001810">
    <property type="entry name" value="F-box_dom"/>
</dbReference>
<organism evidence="5 6">
    <name type="scientific">Knipowitschia caucasica</name>
    <name type="common">Caucasian dwarf goby</name>
    <name type="synonym">Pomatoschistus caucasicus</name>
    <dbReference type="NCBI Taxonomy" id="637954"/>
    <lineage>
        <taxon>Eukaryota</taxon>
        <taxon>Metazoa</taxon>
        <taxon>Chordata</taxon>
        <taxon>Craniata</taxon>
        <taxon>Vertebrata</taxon>
        <taxon>Euteleostomi</taxon>
        <taxon>Actinopterygii</taxon>
        <taxon>Neopterygii</taxon>
        <taxon>Teleostei</taxon>
        <taxon>Neoteleostei</taxon>
        <taxon>Acanthomorphata</taxon>
        <taxon>Gobiaria</taxon>
        <taxon>Gobiiformes</taxon>
        <taxon>Gobioidei</taxon>
        <taxon>Gobiidae</taxon>
        <taxon>Gobiinae</taxon>
        <taxon>Knipowitschia</taxon>
    </lineage>
</organism>
<dbReference type="PANTHER" id="PTHR19872:SF7">
    <property type="entry name" value="F-BOX AND WD REPEAT DOMAIN CONTAINING PROTEIN 10B-RELATED"/>
    <property type="match status" value="1"/>
</dbReference>
<dbReference type="InterPro" id="IPR001680">
    <property type="entry name" value="WD40_rpt"/>
</dbReference>
<feature type="domain" description="F-box" evidence="4">
    <location>
        <begin position="70"/>
        <end position="119"/>
    </location>
</feature>
<name>A0AAV2LFK4_KNICA</name>
<dbReference type="PROSITE" id="PS50181">
    <property type="entry name" value="FBOX"/>
    <property type="match status" value="1"/>
</dbReference>
<evidence type="ECO:0000256" key="3">
    <source>
        <dbReference type="SAM" id="MobiDB-lite"/>
    </source>
</evidence>
<evidence type="ECO:0000256" key="2">
    <source>
        <dbReference type="ARBA" id="ARBA00022737"/>
    </source>
</evidence>
<dbReference type="AlphaFoldDB" id="A0AAV2LFK4"/>
<dbReference type="Pfam" id="PF00400">
    <property type="entry name" value="WD40"/>
    <property type="match status" value="2"/>
</dbReference>